<evidence type="ECO:0000256" key="4">
    <source>
        <dbReference type="ARBA" id="ARBA00018672"/>
    </source>
</evidence>
<dbReference type="GO" id="GO:0005886">
    <property type="term" value="C:plasma membrane"/>
    <property type="evidence" value="ECO:0007669"/>
    <property type="project" value="UniProtKB-SubCell"/>
</dbReference>
<dbReference type="Gene3D" id="3.30.565.10">
    <property type="entry name" value="Histidine kinase-like ATPase, C-terminal domain"/>
    <property type="match status" value="1"/>
</dbReference>
<dbReference type="GO" id="GO:0005524">
    <property type="term" value="F:ATP binding"/>
    <property type="evidence" value="ECO:0007669"/>
    <property type="project" value="UniProtKB-KW"/>
</dbReference>
<name>G9WUD3_9FIRM</name>
<dbReference type="PRINTS" id="PR00344">
    <property type="entry name" value="BCTRLSENSOR"/>
</dbReference>
<dbReference type="InterPro" id="IPR003661">
    <property type="entry name" value="HisK_dim/P_dom"/>
</dbReference>
<dbReference type="SMART" id="SM00388">
    <property type="entry name" value="HisKA"/>
    <property type="match status" value="1"/>
</dbReference>
<reference evidence="21 22" key="1">
    <citation type="submission" date="2011-08" db="EMBL/GenBank/DDBJ databases">
        <title>The Genome Sequence of Oribacterium sp. ACB7.</title>
        <authorList>
            <consortium name="The Broad Institute Genome Sequencing Platform"/>
            <person name="Earl A."/>
            <person name="Ward D."/>
            <person name="Feldgarden M."/>
            <person name="Gevers D."/>
            <person name="Sizova M."/>
            <person name="Hazen A."/>
            <person name="Epstein S."/>
            <person name="Young S.K."/>
            <person name="Zeng Q."/>
            <person name="Gargeya S."/>
            <person name="Fitzgerald M."/>
            <person name="Haas B."/>
            <person name="Abouelleil A."/>
            <person name="Alvarado L."/>
            <person name="Arachchi H.M."/>
            <person name="Berlin A."/>
            <person name="Brown A."/>
            <person name="Chapman S.B."/>
            <person name="Chen Z."/>
            <person name="Dunbar C."/>
            <person name="Freedman E."/>
            <person name="Gearin G."/>
            <person name="Gellesch M."/>
            <person name="Goldberg J."/>
            <person name="Griggs A."/>
            <person name="Gujja S."/>
            <person name="Heiman D."/>
            <person name="Howarth C."/>
            <person name="Larson L."/>
            <person name="Lui A."/>
            <person name="MacDonald P.J.P."/>
            <person name="Montmayeur A."/>
            <person name="Murphy C."/>
            <person name="Neiman D."/>
            <person name="Pearson M."/>
            <person name="Priest M."/>
            <person name="Roberts A."/>
            <person name="Saif S."/>
            <person name="Shea T."/>
            <person name="Shenoy N."/>
            <person name="Sisk P."/>
            <person name="Stolte C."/>
            <person name="Sykes S."/>
            <person name="Wortman J."/>
            <person name="Nusbaum C."/>
            <person name="Birren B."/>
        </authorList>
    </citation>
    <scope>NUCLEOTIDE SEQUENCE [LARGE SCALE GENOMIC DNA]</scope>
    <source>
        <strain evidence="21 22">ACB7</strain>
    </source>
</reference>
<dbReference type="PROSITE" id="PS50109">
    <property type="entry name" value="HIS_KIN"/>
    <property type="match status" value="1"/>
</dbReference>
<keyword evidence="13 17" id="KW-0472">Membrane</keyword>
<dbReference type="SUPFAM" id="SSF47226">
    <property type="entry name" value="Histidine-containing phosphotransfer domain, HPT domain"/>
    <property type="match status" value="1"/>
</dbReference>
<evidence type="ECO:0000256" key="7">
    <source>
        <dbReference type="ARBA" id="ARBA00022692"/>
    </source>
</evidence>
<keyword evidence="9" id="KW-0418">Kinase</keyword>
<evidence type="ECO:0000256" key="8">
    <source>
        <dbReference type="ARBA" id="ARBA00022741"/>
    </source>
</evidence>
<evidence type="ECO:0000256" key="2">
    <source>
        <dbReference type="ARBA" id="ARBA00004651"/>
    </source>
</evidence>
<evidence type="ECO:0000313" key="22">
    <source>
        <dbReference type="Proteomes" id="UP000003527"/>
    </source>
</evidence>
<sequence>MKIITERKMRFIYLLFLLFIFIFIFGSSVREYYRLGFREHKFEVLKTGWQRILPDGSKKKLGSSEEMVLIKDLLIERQLPSEVPYSLTTLYIKTMHQDLTIWIDEKPIYQFDYQDIPPFNSKIPPLYWVRIPIQKDQLGSTIRIEFRGRARSVENTLEGMYFGEDLSIVCEILWKNILQIFSSLCLIFMGIGLLVEYLILDRRRGEEKGSFYLGAVLFFLGLWMGCQIDARQLIFNNILLIWNMEYLSLIMIPIPALLFINKVERGNCQRGIYWLCLSIALCDFLIIVSAGVGLYSFAELNLLIDCILLLTCFAIARSFVVIRWRDPDLFKDLTWMIGAGSTLISFSCIELVSFFLNGYENQGRFLSVGSVIFAFQMIHMQSMEYDKVRNEKNKLEVAEKVQSEFLANMSHEIRTPINTVIGMNEMILRESHDDVVLGYARNIQVSGESLLSLVNDILDFSRIESSGIKLVPKPYELANLLHELSNTARFRAEWKNLRFSVIVDEDTPAVLFGDVFRVREVLVNLLDNAIKYTDTGTVTLTVTFKSLPVEEKKFSFNEEDANVSPEDREEQPPANAVPVELQFAVKDTGLGISEKDQKLVFQKFQRVHSGWRKNIQGTGLGLPITKYLTKLMHGRIELKSALGEGSCFTAYIPQYRLNDESIGNFEDRYKKQKGVGNGFNKGFIASDAKILVVDDNELNLQLVKNLLKRTEVQIDVAYSGEECLEKLATGTYDIVYLDHMMAGMNGEETLEKIREQAIENRYGKPIPVIAFSSNVYLFESHKDGSSKFDAYLLKPVDGNELDKSLYTFLPENLIRKRSNEEYFEAEMKKHTISEKEDKEKLLDREIGLAYCMQDESVYQEILTLFKENSTEKQKELEDAFSSFDYAKYRLYSHGLKTTSLTVGAVLLSENAKKMEYAAKRVVEGVEKEEAIQYIRYNHSAFIRLYNKTVEEASKYLEP</sequence>
<feature type="modified residue" description="Phosphohistidine" evidence="15">
    <location>
        <position position="893"/>
    </location>
</feature>
<evidence type="ECO:0000256" key="9">
    <source>
        <dbReference type="ARBA" id="ARBA00022777"/>
    </source>
</evidence>
<feature type="transmembrane region" description="Helical" evidence="17">
    <location>
        <begin position="272"/>
        <end position="296"/>
    </location>
</feature>
<dbReference type="PANTHER" id="PTHR45339">
    <property type="entry name" value="HYBRID SIGNAL TRANSDUCTION HISTIDINE KINASE J"/>
    <property type="match status" value="1"/>
</dbReference>
<protein>
    <recommendedName>
        <fullName evidence="4">Stage 0 sporulation protein A homolog</fullName>
        <ecNumber evidence="3">2.7.13.3</ecNumber>
    </recommendedName>
</protein>
<dbReference type="PATRIC" id="fig|796944.3.peg.1356"/>
<comment type="catalytic activity">
    <reaction evidence="1">
        <text>ATP + protein L-histidine = ADP + protein N-phospho-L-histidine.</text>
        <dbReference type="EC" id="2.7.13.3"/>
    </reaction>
</comment>
<evidence type="ECO:0000256" key="10">
    <source>
        <dbReference type="ARBA" id="ARBA00022840"/>
    </source>
</evidence>
<keyword evidence="11 17" id="KW-1133">Transmembrane helix</keyword>
<keyword evidence="7 17" id="KW-0812">Transmembrane</keyword>
<feature type="transmembrane region" description="Helical" evidence="17">
    <location>
        <begin position="334"/>
        <end position="356"/>
    </location>
</feature>
<evidence type="ECO:0000313" key="21">
    <source>
        <dbReference type="EMBL" id="EHL12336.1"/>
    </source>
</evidence>
<dbReference type="InterPro" id="IPR004358">
    <property type="entry name" value="Sig_transdc_His_kin-like_C"/>
</dbReference>
<dbReference type="AlphaFoldDB" id="G9WUD3"/>
<feature type="domain" description="HPt" evidence="20">
    <location>
        <begin position="854"/>
        <end position="958"/>
    </location>
</feature>
<dbReference type="CDD" id="cd17546">
    <property type="entry name" value="REC_hyHK_CKI1_RcsC-like"/>
    <property type="match status" value="1"/>
</dbReference>
<organism evidence="21 22">
    <name type="scientific">Oribacterium asaccharolyticum ACB7</name>
    <dbReference type="NCBI Taxonomy" id="796944"/>
    <lineage>
        <taxon>Bacteria</taxon>
        <taxon>Bacillati</taxon>
        <taxon>Bacillota</taxon>
        <taxon>Clostridia</taxon>
        <taxon>Lachnospirales</taxon>
        <taxon>Lachnospiraceae</taxon>
        <taxon>Oribacterium</taxon>
    </lineage>
</organism>
<dbReference type="PANTHER" id="PTHR45339:SF1">
    <property type="entry name" value="HYBRID SIGNAL TRANSDUCTION HISTIDINE KINASE J"/>
    <property type="match status" value="1"/>
</dbReference>
<evidence type="ECO:0000256" key="17">
    <source>
        <dbReference type="SAM" id="Phobius"/>
    </source>
</evidence>
<dbReference type="EMBL" id="AFZD01000016">
    <property type="protein sequence ID" value="EHL12336.1"/>
    <property type="molecule type" value="Genomic_DNA"/>
</dbReference>
<evidence type="ECO:0000256" key="3">
    <source>
        <dbReference type="ARBA" id="ARBA00012438"/>
    </source>
</evidence>
<keyword evidence="12" id="KW-0902">Two-component regulatory system</keyword>
<dbReference type="Gene3D" id="3.40.50.2300">
    <property type="match status" value="1"/>
</dbReference>
<dbReference type="Proteomes" id="UP000003527">
    <property type="component" value="Unassembled WGS sequence"/>
</dbReference>
<gene>
    <name evidence="21" type="ORF">HMPREF9624_00643</name>
</gene>
<dbReference type="Pfam" id="PF00512">
    <property type="entry name" value="HisKA"/>
    <property type="match status" value="1"/>
</dbReference>
<evidence type="ECO:0000256" key="1">
    <source>
        <dbReference type="ARBA" id="ARBA00000085"/>
    </source>
</evidence>
<feature type="domain" description="Histidine kinase" evidence="18">
    <location>
        <begin position="408"/>
        <end position="656"/>
    </location>
</feature>
<feature type="modified residue" description="4-aspartylphosphate" evidence="16">
    <location>
        <position position="738"/>
    </location>
</feature>
<evidence type="ECO:0000259" key="19">
    <source>
        <dbReference type="PROSITE" id="PS50110"/>
    </source>
</evidence>
<evidence type="ECO:0000259" key="18">
    <source>
        <dbReference type="PROSITE" id="PS50109"/>
    </source>
</evidence>
<dbReference type="SUPFAM" id="SSF55874">
    <property type="entry name" value="ATPase domain of HSP90 chaperone/DNA topoisomerase II/histidine kinase"/>
    <property type="match status" value="1"/>
</dbReference>
<dbReference type="HOGENOM" id="CLU_010220_2_0_9"/>
<dbReference type="Pfam" id="PF00072">
    <property type="entry name" value="Response_reg"/>
    <property type="match status" value="1"/>
</dbReference>
<evidence type="ECO:0000256" key="11">
    <source>
        <dbReference type="ARBA" id="ARBA00022989"/>
    </source>
</evidence>
<dbReference type="SMART" id="SM00387">
    <property type="entry name" value="HATPase_c"/>
    <property type="match status" value="1"/>
</dbReference>
<dbReference type="InterPro" id="IPR003594">
    <property type="entry name" value="HATPase_dom"/>
</dbReference>
<dbReference type="SUPFAM" id="SSF52172">
    <property type="entry name" value="CheY-like"/>
    <property type="match status" value="1"/>
</dbReference>
<dbReference type="InterPro" id="IPR001789">
    <property type="entry name" value="Sig_transdc_resp-reg_receiver"/>
</dbReference>
<dbReference type="InterPro" id="IPR036890">
    <property type="entry name" value="HATPase_C_sf"/>
</dbReference>
<comment type="function">
    <text evidence="14">May play the central regulatory role in sporulation. It may be an element of the effector pathway responsible for the activation of sporulation genes in response to nutritional stress. Spo0A may act in concert with spo0H (a sigma factor) to control the expression of some genes that are critical to the sporulation process.</text>
</comment>
<keyword evidence="10" id="KW-0067">ATP-binding</keyword>
<dbReference type="GO" id="GO:0000155">
    <property type="term" value="F:phosphorelay sensor kinase activity"/>
    <property type="evidence" value="ECO:0007669"/>
    <property type="project" value="InterPro"/>
</dbReference>
<dbReference type="Pfam" id="PF02518">
    <property type="entry name" value="HATPase_c"/>
    <property type="match status" value="1"/>
</dbReference>
<evidence type="ECO:0000256" key="12">
    <source>
        <dbReference type="ARBA" id="ARBA00023012"/>
    </source>
</evidence>
<keyword evidence="9" id="KW-0808">Transferase</keyword>
<feature type="transmembrane region" description="Helical" evidence="17">
    <location>
        <begin position="177"/>
        <end position="199"/>
    </location>
</feature>
<dbReference type="RefSeq" id="WP_009536518.1">
    <property type="nucleotide sequence ID" value="NZ_JH414504.1"/>
</dbReference>
<dbReference type="Gene3D" id="1.20.120.160">
    <property type="entry name" value="HPT domain"/>
    <property type="match status" value="1"/>
</dbReference>
<dbReference type="SMART" id="SM00448">
    <property type="entry name" value="REC"/>
    <property type="match status" value="1"/>
</dbReference>
<keyword evidence="22" id="KW-1185">Reference proteome</keyword>
<feature type="domain" description="Response regulatory" evidence="19">
    <location>
        <begin position="689"/>
        <end position="809"/>
    </location>
</feature>
<feature type="transmembrane region" description="Helical" evidence="17">
    <location>
        <begin position="302"/>
        <end position="322"/>
    </location>
</feature>
<evidence type="ECO:0000256" key="16">
    <source>
        <dbReference type="PROSITE-ProRule" id="PRU00169"/>
    </source>
</evidence>
<keyword evidence="5" id="KW-1003">Cell membrane</keyword>
<comment type="caution">
    <text evidence="21">The sequence shown here is derived from an EMBL/GenBank/DDBJ whole genome shotgun (WGS) entry which is preliminary data.</text>
</comment>
<dbReference type="CDD" id="cd00082">
    <property type="entry name" value="HisKA"/>
    <property type="match status" value="1"/>
</dbReference>
<evidence type="ECO:0000256" key="14">
    <source>
        <dbReference type="ARBA" id="ARBA00024867"/>
    </source>
</evidence>
<dbReference type="InterPro" id="IPR036097">
    <property type="entry name" value="HisK_dim/P_sf"/>
</dbReference>
<dbReference type="InterPro" id="IPR011006">
    <property type="entry name" value="CheY-like_superfamily"/>
</dbReference>
<keyword evidence="8" id="KW-0547">Nucleotide-binding</keyword>
<proteinExistence type="predicted"/>
<dbReference type="InterPro" id="IPR005467">
    <property type="entry name" value="His_kinase_dom"/>
</dbReference>
<dbReference type="PROSITE" id="PS50894">
    <property type="entry name" value="HPT"/>
    <property type="match status" value="1"/>
</dbReference>
<comment type="subcellular location">
    <subcellularLocation>
        <location evidence="2">Cell membrane</location>
        <topology evidence="2">Multi-pass membrane protein</topology>
    </subcellularLocation>
</comment>
<dbReference type="InterPro" id="IPR008207">
    <property type="entry name" value="Sig_transdc_His_kin_Hpt_dom"/>
</dbReference>
<accession>G9WUD3</accession>
<evidence type="ECO:0000256" key="6">
    <source>
        <dbReference type="ARBA" id="ARBA00022553"/>
    </source>
</evidence>
<dbReference type="PROSITE" id="PS50110">
    <property type="entry name" value="RESPONSE_REGULATORY"/>
    <property type="match status" value="1"/>
</dbReference>
<feature type="transmembrane region" description="Helical" evidence="17">
    <location>
        <begin position="240"/>
        <end position="260"/>
    </location>
</feature>
<feature type="transmembrane region" description="Helical" evidence="17">
    <location>
        <begin position="211"/>
        <end position="234"/>
    </location>
</feature>
<evidence type="ECO:0000256" key="13">
    <source>
        <dbReference type="ARBA" id="ARBA00023136"/>
    </source>
</evidence>
<keyword evidence="6 16" id="KW-0597">Phosphoprotein</keyword>
<dbReference type="Gene3D" id="1.10.287.130">
    <property type="match status" value="1"/>
</dbReference>
<dbReference type="EC" id="2.7.13.3" evidence="3"/>
<evidence type="ECO:0000256" key="15">
    <source>
        <dbReference type="PROSITE-ProRule" id="PRU00110"/>
    </source>
</evidence>
<evidence type="ECO:0000256" key="5">
    <source>
        <dbReference type="ARBA" id="ARBA00022475"/>
    </source>
</evidence>
<evidence type="ECO:0000259" key="20">
    <source>
        <dbReference type="PROSITE" id="PS50894"/>
    </source>
</evidence>
<dbReference type="InterPro" id="IPR036641">
    <property type="entry name" value="HPT_dom_sf"/>
</dbReference>
<dbReference type="SUPFAM" id="SSF47384">
    <property type="entry name" value="Homodimeric domain of signal transducing histidine kinase"/>
    <property type="match status" value="1"/>
</dbReference>